<dbReference type="RefSeq" id="WP_203837776.1">
    <property type="nucleotide sequence ID" value="NZ_BAAATV010000008.1"/>
</dbReference>
<dbReference type="Pfam" id="PF13560">
    <property type="entry name" value="HTH_31"/>
    <property type="match status" value="1"/>
</dbReference>
<evidence type="ECO:0000259" key="1">
    <source>
        <dbReference type="PROSITE" id="PS50943"/>
    </source>
</evidence>
<evidence type="ECO:0000313" key="3">
    <source>
        <dbReference type="Proteomes" id="UP000603200"/>
    </source>
</evidence>
<keyword evidence="3" id="KW-1185">Reference proteome</keyword>
<dbReference type="SMART" id="SM00530">
    <property type="entry name" value="HTH_XRE"/>
    <property type="match status" value="1"/>
</dbReference>
<name>A0ABQ3ZQ01_9ACTN</name>
<protein>
    <submittedName>
        <fullName evidence="2">Transcriptional regulator</fullName>
    </submittedName>
</protein>
<sequence length="308" mass="33963">MEAGPAEGQRLPLGTVLAQHRRRRGVTGTQLGVAVGMSQAKISRIETGASIAAADEVEAIARVLGIDDAETSRLVRQAVDESQDRMTDWRQVPQGLVGRQRRMGQVEYATTAIRAFQSGIVLGLLQTSEYARAVLGTLDDPVFKGIYFTVSAGVPEAVSTRLRRQEVLSDPTKTFRFVMAEASLANRVCAPEFMPAQLRRIREIANQENVYLGIVPFDQQWRFLPVHGFEVFDDHTVEVDLVNTGLTTQGVSDVQVYRGVFDALEEQATTDIDPILDRYMDLYLDLSRPARRSATPEQAGRGEADPSA</sequence>
<evidence type="ECO:0000313" key="2">
    <source>
        <dbReference type="EMBL" id="GIE20637.1"/>
    </source>
</evidence>
<dbReference type="InterPro" id="IPR043917">
    <property type="entry name" value="DUF5753"/>
</dbReference>
<dbReference type="EMBL" id="BOMN01000041">
    <property type="protein sequence ID" value="GIE20637.1"/>
    <property type="molecule type" value="Genomic_DNA"/>
</dbReference>
<dbReference type="CDD" id="cd00093">
    <property type="entry name" value="HTH_XRE"/>
    <property type="match status" value="1"/>
</dbReference>
<dbReference type="PROSITE" id="PS50943">
    <property type="entry name" value="HTH_CROC1"/>
    <property type="match status" value="1"/>
</dbReference>
<dbReference type="Gene3D" id="1.10.260.40">
    <property type="entry name" value="lambda repressor-like DNA-binding domains"/>
    <property type="match status" value="1"/>
</dbReference>
<dbReference type="SUPFAM" id="SSF47413">
    <property type="entry name" value="lambda repressor-like DNA-binding domains"/>
    <property type="match status" value="1"/>
</dbReference>
<accession>A0ABQ3ZQ01</accession>
<reference evidence="2 3" key="1">
    <citation type="submission" date="2021-01" db="EMBL/GenBank/DDBJ databases">
        <title>Whole genome shotgun sequence of Actinoplanes humidus NBRC 14915.</title>
        <authorList>
            <person name="Komaki H."/>
            <person name="Tamura T."/>
        </authorList>
    </citation>
    <scope>NUCLEOTIDE SEQUENCE [LARGE SCALE GENOMIC DNA]</scope>
    <source>
        <strain evidence="2 3">NBRC 14915</strain>
    </source>
</reference>
<dbReference type="Proteomes" id="UP000603200">
    <property type="component" value="Unassembled WGS sequence"/>
</dbReference>
<feature type="domain" description="HTH cro/C1-type" evidence="1">
    <location>
        <begin position="17"/>
        <end position="71"/>
    </location>
</feature>
<gene>
    <name evidence="2" type="ORF">Ahu01nite_037390</name>
</gene>
<dbReference type="InterPro" id="IPR010982">
    <property type="entry name" value="Lambda_DNA-bd_dom_sf"/>
</dbReference>
<comment type="caution">
    <text evidence="2">The sequence shown here is derived from an EMBL/GenBank/DDBJ whole genome shotgun (WGS) entry which is preliminary data.</text>
</comment>
<dbReference type="Pfam" id="PF19054">
    <property type="entry name" value="DUF5753"/>
    <property type="match status" value="1"/>
</dbReference>
<proteinExistence type="predicted"/>
<organism evidence="2 3">
    <name type="scientific">Winogradskya humida</name>
    <dbReference type="NCBI Taxonomy" id="113566"/>
    <lineage>
        <taxon>Bacteria</taxon>
        <taxon>Bacillati</taxon>
        <taxon>Actinomycetota</taxon>
        <taxon>Actinomycetes</taxon>
        <taxon>Micromonosporales</taxon>
        <taxon>Micromonosporaceae</taxon>
        <taxon>Winogradskya</taxon>
    </lineage>
</organism>
<dbReference type="InterPro" id="IPR001387">
    <property type="entry name" value="Cro/C1-type_HTH"/>
</dbReference>